<dbReference type="AlphaFoldDB" id="A0A497XPN6"/>
<dbReference type="Proteomes" id="UP000267841">
    <property type="component" value="Unassembled WGS sequence"/>
</dbReference>
<keyword evidence="4" id="KW-0436">Ligase</keyword>
<evidence type="ECO:0000313" key="12">
    <source>
        <dbReference type="EMBL" id="RLJ70927.1"/>
    </source>
</evidence>
<dbReference type="EMBL" id="RCCJ01000001">
    <property type="protein sequence ID" value="RLJ70927.1"/>
    <property type="molecule type" value="Genomic_DNA"/>
</dbReference>
<evidence type="ECO:0000256" key="3">
    <source>
        <dbReference type="ARBA" id="ARBA00006432"/>
    </source>
</evidence>
<evidence type="ECO:0000256" key="2">
    <source>
        <dbReference type="ARBA" id="ARBA00005005"/>
    </source>
</evidence>
<dbReference type="PRINTS" id="PR00154">
    <property type="entry name" value="AMPBINDING"/>
</dbReference>
<gene>
    <name evidence="12" type="ORF">BCF55_1215</name>
</gene>
<dbReference type="FunFam" id="3.30.300.30:FF:000008">
    <property type="entry name" value="2,3-dihydroxybenzoate-AMP ligase"/>
    <property type="match status" value="1"/>
</dbReference>
<evidence type="ECO:0000259" key="11">
    <source>
        <dbReference type="Pfam" id="PF13193"/>
    </source>
</evidence>
<evidence type="ECO:0000259" key="10">
    <source>
        <dbReference type="Pfam" id="PF00501"/>
    </source>
</evidence>
<keyword evidence="5 9" id="KW-0472">Membrane</keyword>
<dbReference type="NCBIfam" id="NF004837">
    <property type="entry name" value="PRK06187.1"/>
    <property type="match status" value="1"/>
</dbReference>
<dbReference type="PANTHER" id="PTHR43767:SF8">
    <property type="entry name" value="LONG-CHAIN-FATTY-ACID--COA LIGASE"/>
    <property type="match status" value="1"/>
</dbReference>
<keyword evidence="13" id="KW-1185">Reference proteome</keyword>
<evidence type="ECO:0000256" key="4">
    <source>
        <dbReference type="ARBA" id="ARBA00022598"/>
    </source>
</evidence>
<dbReference type="GO" id="GO:0004467">
    <property type="term" value="F:long-chain fatty acid-CoA ligase activity"/>
    <property type="evidence" value="ECO:0007669"/>
    <property type="project" value="UniProtKB-EC"/>
</dbReference>
<evidence type="ECO:0000313" key="13">
    <source>
        <dbReference type="Proteomes" id="UP000267841"/>
    </source>
</evidence>
<dbReference type="OrthoDB" id="9778383at2"/>
<feature type="domain" description="AMP-dependent synthetase/ligase" evidence="10">
    <location>
        <begin position="13"/>
        <end position="375"/>
    </location>
</feature>
<dbReference type="Gene3D" id="3.40.50.12780">
    <property type="entry name" value="N-terminal domain of ligase-like"/>
    <property type="match status" value="1"/>
</dbReference>
<comment type="caution">
    <text evidence="12">The sequence shown here is derived from an EMBL/GenBank/DDBJ whole genome shotgun (WGS) entry which is preliminary data.</text>
</comment>
<evidence type="ECO:0000256" key="1">
    <source>
        <dbReference type="ARBA" id="ARBA00004170"/>
    </source>
</evidence>
<sequence length="523" mass="59878">MPYRFRNFYEVIEENTKRFPKKPIIFEEKLKIRWKELKHYVDSFARYLELVGVRKGDNVALLMSNSKEFVIAFLAIGKLGAVPVPLNTFLKRAELEYILNDCEAKLVITQGKFAELLEGIGGSTRVEKLIWAENPPRLDEKNLSFEEGLTIEDYEHITPQAELEDLAVMLYTSGTTGKPKGVMLTYRNIFSNIENIVKVFDIKPKDRFIVYLPMFHAFTLIATVLLPLYTASPIVIVKSIMPFSNVIKQTLLKRVTVFMGVPEVFNALSKAKLPWYFMWFNRIRYFVSGGAPLPLGTLERMRKKFKRAVLLEGYGLSECSPVVSVNLPHKQKPLSVGPPLPDYEVKIVDDELVELPVGQVGEIIVKGDCVMRGYYKNPYETENTIVNGWLRTGDLGYVDEEGFIYIVDRKKDLIICKGMNIYPREVEEVLMLHPKVELCAVVGKKDAHHGEIPVAFIKPAEGESITETELRNFLKEKLANYKIPRQFIFVEELPKNATGKVLKRVIKEKLNKGEFEHEFTKGN</sequence>
<comment type="similarity">
    <text evidence="3">Belongs to the ATP-dependent AMP-binding enzyme family.</text>
</comment>
<keyword evidence="9" id="KW-0812">Transmembrane</keyword>
<feature type="transmembrane region" description="Helical" evidence="9">
    <location>
        <begin position="208"/>
        <end position="229"/>
    </location>
</feature>
<dbReference type="PANTHER" id="PTHR43767">
    <property type="entry name" value="LONG-CHAIN-FATTY-ACID--COA LIGASE"/>
    <property type="match status" value="1"/>
</dbReference>
<dbReference type="PROSITE" id="PS00455">
    <property type="entry name" value="AMP_BINDING"/>
    <property type="match status" value="1"/>
</dbReference>
<dbReference type="InterPro" id="IPR042099">
    <property type="entry name" value="ANL_N_sf"/>
</dbReference>
<dbReference type="Pfam" id="PF13193">
    <property type="entry name" value="AMP-binding_C"/>
    <property type="match status" value="1"/>
</dbReference>
<dbReference type="InterPro" id="IPR045851">
    <property type="entry name" value="AMP-bd_C_sf"/>
</dbReference>
<evidence type="ECO:0000256" key="5">
    <source>
        <dbReference type="ARBA" id="ARBA00023136"/>
    </source>
</evidence>
<dbReference type="EC" id="6.2.1.3" evidence="6"/>
<dbReference type="InterPro" id="IPR000873">
    <property type="entry name" value="AMP-dep_synth/lig_dom"/>
</dbReference>
<dbReference type="RefSeq" id="WP_121011458.1">
    <property type="nucleotide sequence ID" value="NZ_RCCJ01000001.1"/>
</dbReference>
<comment type="subcellular location">
    <subcellularLocation>
        <location evidence="1">Membrane</location>
        <topology evidence="1">Peripheral membrane protein</topology>
    </subcellularLocation>
</comment>
<evidence type="ECO:0000256" key="8">
    <source>
        <dbReference type="ARBA" id="ARBA00042773"/>
    </source>
</evidence>
<dbReference type="InterPro" id="IPR050237">
    <property type="entry name" value="ATP-dep_AMP-bd_enzyme"/>
</dbReference>
<dbReference type="InterPro" id="IPR020459">
    <property type="entry name" value="AMP-binding"/>
</dbReference>
<dbReference type="CDD" id="cd05936">
    <property type="entry name" value="FC-FACS_FadD_like"/>
    <property type="match status" value="1"/>
</dbReference>
<accession>A0A497XPN6</accession>
<evidence type="ECO:0000256" key="6">
    <source>
        <dbReference type="ARBA" id="ARBA00026121"/>
    </source>
</evidence>
<comment type="pathway">
    <text evidence="2">Lipid metabolism; fatty acid beta-oxidation.</text>
</comment>
<name>A0A497XPN6_9AQUI</name>
<keyword evidence="9" id="KW-1133">Transmembrane helix</keyword>
<dbReference type="SUPFAM" id="SSF56801">
    <property type="entry name" value="Acetyl-CoA synthetase-like"/>
    <property type="match status" value="1"/>
</dbReference>
<dbReference type="Gene3D" id="3.30.300.30">
    <property type="match status" value="1"/>
</dbReference>
<feature type="domain" description="AMP-binding enzyme C-terminal" evidence="11">
    <location>
        <begin position="425"/>
        <end position="500"/>
    </location>
</feature>
<evidence type="ECO:0000256" key="9">
    <source>
        <dbReference type="SAM" id="Phobius"/>
    </source>
</evidence>
<dbReference type="InterPro" id="IPR025110">
    <property type="entry name" value="AMP-bd_C"/>
</dbReference>
<proteinExistence type="inferred from homology"/>
<evidence type="ECO:0000256" key="7">
    <source>
        <dbReference type="ARBA" id="ARBA00039545"/>
    </source>
</evidence>
<dbReference type="Pfam" id="PF00501">
    <property type="entry name" value="AMP-binding"/>
    <property type="match status" value="1"/>
</dbReference>
<organism evidence="12 13">
    <name type="scientific">Hydrogenivirga caldilitoris</name>
    <dbReference type="NCBI Taxonomy" id="246264"/>
    <lineage>
        <taxon>Bacteria</taxon>
        <taxon>Pseudomonadati</taxon>
        <taxon>Aquificota</taxon>
        <taxon>Aquificia</taxon>
        <taxon>Aquificales</taxon>
        <taxon>Aquificaceae</taxon>
        <taxon>Hydrogenivirga</taxon>
    </lineage>
</organism>
<reference evidence="12 13" key="1">
    <citation type="submission" date="2018-10" db="EMBL/GenBank/DDBJ databases">
        <title>Genomic Encyclopedia of Archaeal and Bacterial Type Strains, Phase II (KMG-II): from individual species to whole genera.</title>
        <authorList>
            <person name="Goeker M."/>
        </authorList>
    </citation>
    <scope>NUCLEOTIDE SEQUENCE [LARGE SCALE GENOMIC DNA]</scope>
    <source>
        <strain evidence="12 13">DSM 16510</strain>
    </source>
</reference>
<protein>
    <recommendedName>
        <fullName evidence="7">Long-chain-fatty-acid--CoA ligase</fullName>
        <ecNumber evidence="6">6.2.1.3</ecNumber>
    </recommendedName>
    <alternativeName>
        <fullName evidence="8">Long-chain acyl-CoA synthetase</fullName>
    </alternativeName>
</protein>
<dbReference type="InterPro" id="IPR020845">
    <property type="entry name" value="AMP-binding_CS"/>
</dbReference>
<dbReference type="GO" id="GO:0016020">
    <property type="term" value="C:membrane"/>
    <property type="evidence" value="ECO:0007669"/>
    <property type="project" value="UniProtKB-SubCell"/>
</dbReference>